<feature type="region of interest" description="Disordered" evidence="3">
    <location>
        <begin position="382"/>
        <end position="462"/>
    </location>
</feature>
<name>A0A1B6DC19_9HEMI</name>
<feature type="region of interest" description="Disordered" evidence="3">
    <location>
        <begin position="257"/>
        <end position="348"/>
    </location>
</feature>
<comment type="subcellular location">
    <subcellularLocation>
        <location evidence="1">Cytoplasm</location>
    </subcellularLocation>
</comment>
<feature type="compositionally biased region" description="Basic and acidic residues" evidence="3">
    <location>
        <begin position="276"/>
        <end position="292"/>
    </location>
</feature>
<dbReference type="InterPro" id="IPR052122">
    <property type="entry name" value="Intracell_Traff_Signaling_Reg"/>
</dbReference>
<feature type="compositionally biased region" description="Basic residues" evidence="3">
    <location>
        <begin position="436"/>
        <end position="451"/>
    </location>
</feature>
<evidence type="ECO:0000259" key="4">
    <source>
        <dbReference type="PROSITE" id="PS50106"/>
    </source>
</evidence>
<dbReference type="PROSITE" id="PS50106">
    <property type="entry name" value="PDZ"/>
    <property type="match status" value="1"/>
</dbReference>
<sequence>MSDGEAELSPSQILERVKPDRVTITKPEEDRRRRTIIVEKKNGSYGFTLQSYGIHYKKEQEIEMITYVDYVDYDGPAYRAGMREGDVILSINGHDMEKSDHKTLVNFIKKCDTRMRMVVLFEDCVRKVELHMRYIKLQRVLQAKMVELERLCLKERELLQGKWKTHSLPARKKASGGKSSDVMTPTKSDPDEISYCRPTVSTEDVAKAQSHASVYPQQPHFLLAYQYQYFDSQGRAYVLQPTAHNSGEFLVSTWQSNSNYSTSERDRQRSTSQTSRYRDRDREGDYRQHHYVIEVGAGSSGSRRCSNSSIHPETSRGYHQSNGMAAASTTSSNHKSSKGHSSNNRAERSHHHHLCNPCMQPSPQDNTSLEAYDLASPCCNSHCVPSSRRRSRHHNKSIQESSKEERSRQKEYKEKSNSRSVQVSSDAYHPTSDRQGHHHSTNGSAHRHHHNASNQTPYNGRGTRYLSLVSQCSLHSCTSSELNSGGVAVASNVAGESSAASYTTSLSTDTLYWDPPNECNNTRHHSVKSTSSSQRHNDTAKPKSWDNLTTKSFGGYGFGYGYLDRGEVKGHANSAKSGHSGSSHRRRYVQPTKSTESLLLLPRYPILSDSSLSCECLDTSSPTLVTEQNGKFFAVNGEQFYHRDKASQTESRRIVNIQQAPEITRL</sequence>
<reference evidence="5" key="1">
    <citation type="submission" date="2015-12" db="EMBL/GenBank/DDBJ databases">
        <title>De novo transcriptome assembly of four potential Pierce s Disease insect vectors from Arizona vineyards.</title>
        <authorList>
            <person name="Tassone E.E."/>
        </authorList>
    </citation>
    <scope>NUCLEOTIDE SEQUENCE</scope>
</reference>
<dbReference type="InterPro" id="IPR001478">
    <property type="entry name" value="PDZ"/>
</dbReference>
<feature type="compositionally biased region" description="Basic residues" evidence="3">
    <location>
        <begin position="387"/>
        <end position="396"/>
    </location>
</feature>
<keyword evidence="2" id="KW-0963">Cytoplasm</keyword>
<feature type="compositionally biased region" description="Polar residues" evidence="3">
    <location>
        <begin position="177"/>
        <end position="187"/>
    </location>
</feature>
<dbReference type="PANTHER" id="PTHR15963:SF5">
    <property type="entry name" value="SHORT SPINDLE 6, ISOFORM A"/>
    <property type="match status" value="1"/>
</dbReference>
<dbReference type="InterPro" id="IPR036034">
    <property type="entry name" value="PDZ_sf"/>
</dbReference>
<dbReference type="GO" id="GO:0005737">
    <property type="term" value="C:cytoplasm"/>
    <property type="evidence" value="ECO:0007669"/>
    <property type="project" value="UniProtKB-SubCell"/>
</dbReference>
<dbReference type="AlphaFoldDB" id="A0A1B6DC19"/>
<evidence type="ECO:0000313" key="5">
    <source>
        <dbReference type="EMBL" id="JAS23218.1"/>
    </source>
</evidence>
<feature type="compositionally biased region" description="Basic and acidic residues" evidence="3">
    <location>
        <begin position="535"/>
        <end position="544"/>
    </location>
</feature>
<feature type="compositionally biased region" description="Low complexity" evidence="3">
    <location>
        <begin position="571"/>
        <end position="581"/>
    </location>
</feature>
<feature type="region of interest" description="Disordered" evidence="3">
    <location>
        <begin position="517"/>
        <end position="546"/>
    </location>
</feature>
<feature type="region of interest" description="Disordered" evidence="3">
    <location>
        <begin position="169"/>
        <end position="194"/>
    </location>
</feature>
<accession>A0A1B6DC19</accession>
<dbReference type="Gene3D" id="2.30.42.10">
    <property type="match status" value="1"/>
</dbReference>
<feature type="region of interest" description="Disordered" evidence="3">
    <location>
        <begin position="571"/>
        <end position="590"/>
    </location>
</feature>
<dbReference type="EMBL" id="GEDC01014080">
    <property type="protein sequence ID" value="JAS23218.1"/>
    <property type="molecule type" value="Transcribed_RNA"/>
</dbReference>
<evidence type="ECO:0000256" key="1">
    <source>
        <dbReference type="ARBA" id="ARBA00004496"/>
    </source>
</evidence>
<evidence type="ECO:0000256" key="3">
    <source>
        <dbReference type="SAM" id="MobiDB-lite"/>
    </source>
</evidence>
<dbReference type="SMART" id="SM00228">
    <property type="entry name" value="PDZ"/>
    <property type="match status" value="1"/>
</dbReference>
<dbReference type="SUPFAM" id="SSF50156">
    <property type="entry name" value="PDZ domain-like"/>
    <property type="match status" value="1"/>
</dbReference>
<feature type="compositionally biased region" description="Low complexity" evidence="3">
    <location>
        <begin position="300"/>
        <end position="309"/>
    </location>
</feature>
<feature type="compositionally biased region" description="Low complexity" evidence="3">
    <location>
        <begin position="328"/>
        <end position="343"/>
    </location>
</feature>
<dbReference type="PANTHER" id="PTHR15963">
    <property type="entry name" value="GENERAL RECEPTOR FOR PHOSPHOINOSITIDES 1-ASSOCIATED SCAFFOLD PROTEIN-RELATED"/>
    <property type="match status" value="1"/>
</dbReference>
<gene>
    <name evidence="5" type="ORF">g.7545</name>
</gene>
<dbReference type="CDD" id="cd06713">
    <property type="entry name" value="PDZ_tamalin_CYTIP-like"/>
    <property type="match status" value="1"/>
</dbReference>
<protein>
    <recommendedName>
        <fullName evidence="4">PDZ domain-containing protein</fullName>
    </recommendedName>
</protein>
<dbReference type="Pfam" id="PF00595">
    <property type="entry name" value="PDZ"/>
    <property type="match status" value="1"/>
</dbReference>
<feature type="domain" description="PDZ" evidence="4">
    <location>
        <begin position="35"/>
        <end position="123"/>
    </location>
</feature>
<feature type="compositionally biased region" description="Basic and acidic residues" evidence="3">
    <location>
        <begin position="401"/>
        <end position="417"/>
    </location>
</feature>
<evidence type="ECO:0000256" key="2">
    <source>
        <dbReference type="ARBA" id="ARBA00022490"/>
    </source>
</evidence>
<proteinExistence type="predicted"/>
<organism evidence="5">
    <name type="scientific">Clastoptera arizonana</name>
    <name type="common">Arizona spittle bug</name>
    <dbReference type="NCBI Taxonomy" id="38151"/>
    <lineage>
        <taxon>Eukaryota</taxon>
        <taxon>Metazoa</taxon>
        <taxon>Ecdysozoa</taxon>
        <taxon>Arthropoda</taxon>
        <taxon>Hexapoda</taxon>
        <taxon>Insecta</taxon>
        <taxon>Pterygota</taxon>
        <taxon>Neoptera</taxon>
        <taxon>Paraneoptera</taxon>
        <taxon>Hemiptera</taxon>
        <taxon>Auchenorrhyncha</taxon>
        <taxon>Cercopoidea</taxon>
        <taxon>Clastopteridae</taxon>
        <taxon>Clastoptera</taxon>
    </lineage>
</organism>